<sequence>MSFETTPFESLSEQQIFSYKLPDGKLHLFNNIVCPFGQRSLWTAVEVKAPFHVIEVSLSDMPAAYIEQFNRYATVPFLLSNGYSIYESAIIAQYFDTKYGGGELFRHNDPEEATLAQLAAAKFEVGAFYGVLRNPSESNLAELKDTLDEVEKIYRENAAAYRSKGPYLLGNKLSSAEILTVPFLFRFDILLKHYHNHDLLDGYPLLKAALEASKTRPAFQETIREPQLYIDVYAKYVEK</sequence>
<proteinExistence type="predicted"/>
<dbReference type="PROSITE" id="PS50405">
    <property type="entry name" value="GST_CTER"/>
    <property type="match status" value="1"/>
</dbReference>
<gene>
    <name evidence="3" type="ORF">Ae201684_002582</name>
</gene>
<reference evidence="3 4" key="1">
    <citation type="submission" date="2019-07" db="EMBL/GenBank/DDBJ databases">
        <title>Genomics analysis of Aphanomyces spp. identifies a new class of oomycete effector associated with host adaptation.</title>
        <authorList>
            <person name="Gaulin E."/>
        </authorList>
    </citation>
    <scope>NUCLEOTIDE SEQUENCE [LARGE SCALE GENOMIC DNA]</scope>
    <source>
        <strain evidence="3 4">ATCC 201684</strain>
    </source>
</reference>
<dbReference type="Pfam" id="PF13417">
    <property type="entry name" value="GST_N_3"/>
    <property type="match status" value="1"/>
</dbReference>
<dbReference type="PROSITE" id="PS50404">
    <property type="entry name" value="GST_NTER"/>
    <property type="match status" value="1"/>
</dbReference>
<dbReference type="VEuPathDB" id="FungiDB:AeMF1_009386"/>
<comment type="caution">
    <text evidence="3">The sequence shown here is derived from an EMBL/GenBank/DDBJ whole genome shotgun (WGS) entry which is preliminary data.</text>
</comment>
<dbReference type="CDD" id="cd00570">
    <property type="entry name" value="GST_N_family"/>
    <property type="match status" value="1"/>
</dbReference>
<evidence type="ECO:0000313" key="3">
    <source>
        <dbReference type="EMBL" id="KAF0742487.1"/>
    </source>
</evidence>
<dbReference type="SUPFAM" id="SSF52833">
    <property type="entry name" value="Thioredoxin-like"/>
    <property type="match status" value="1"/>
</dbReference>
<organism evidence="3 4">
    <name type="scientific">Aphanomyces euteiches</name>
    <dbReference type="NCBI Taxonomy" id="100861"/>
    <lineage>
        <taxon>Eukaryota</taxon>
        <taxon>Sar</taxon>
        <taxon>Stramenopiles</taxon>
        <taxon>Oomycota</taxon>
        <taxon>Saprolegniomycetes</taxon>
        <taxon>Saprolegniales</taxon>
        <taxon>Verrucalvaceae</taxon>
        <taxon>Aphanomyces</taxon>
    </lineage>
</organism>
<dbReference type="Gene3D" id="3.40.30.10">
    <property type="entry name" value="Glutaredoxin"/>
    <property type="match status" value="1"/>
</dbReference>
<dbReference type="OrthoDB" id="4951845at2759"/>
<dbReference type="PANTHER" id="PTHR43968">
    <property type="match status" value="1"/>
</dbReference>
<dbReference type="Pfam" id="PF16865">
    <property type="entry name" value="GST_C_5"/>
    <property type="match status" value="1"/>
</dbReference>
<dbReference type="SUPFAM" id="SSF47616">
    <property type="entry name" value="GST C-terminal domain-like"/>
    <property type="match status" value="1"/>
</dbReference>
<name>A0A6G0XPX8_9STRA</name>
<dbReference type="InterPro" id="IPR041695">
    <property type="entry name" value="GST_C_5"/>
</dbReference>
<dbReference type="InterPro" id="IPR050983">
    <property type="entry name" value="GST_Omega/HSP26"/>
</dbReference>
<dbReference type="SFLD" id="SFLDS00019">
    <property type="entry name" value="Glutathione_Transferase_(cytos"/>
    <property type="match status" value="1"/>
</dbReference>
<dbReference type="GO" id="GO:0005737">
    <property type="term" value="C:cytoplasm"/>
    <property type="evidence" value="ECO:0007669"/>
    <property type="project" value="TreeGrafter"/>
</dbReference>
<protein>
    <recommendedName>
        <fullName evidence="5">GST N-terminal domain-containing protein</fullName>
    </recommendedName>
</protein>
<dbReference type="Gene3D" id="1.20.1050.10">
    <property type="match status" value="1"/>
</dbReference>
<dbReference type="InterPro" id="IPR010987">
    <property type="entry name" value="Glutathione-S-Trfase_C-like"/>
</dbReference>
<keyword evidence="4" id="KW-1185">Reference proteome</keyword>
<evidence type="ECO:0000259" key="2">
    <source>
        <dbReference type="PROSITE" id="PS50405"/>
    </source>
</evidence>
<dbReference type="AlphaFoldDB" id="A0A6G0XPX8"/>
<dbReference type="EMBL" id="VJMJ01000027">
    <property type="protein sequence ID" value="KAF0742487.1"/>
    <property type="molecule type" value="Genomic_DNA"/>
</dbReference>
<accession>A0A6G0XPX8</accession>
<dbReference type="Proteomes" id="UP000481153">
    <property type="component" value="Unassembled WGS sequence"/>
</dbReference>
<feature type="domain" description="GST N-terminal" evidence="1">
    <location>
        <begin position="22"/>
        <end position="103"/>
    </location>
</feature>
<evidence type="ECO:0008006" key="5">
    <source>
        <dbReference type="Google" id="ProtNLM"/>
    </source>
</evidence>
<dbReference type="InterPro" id="IPR036249">
    <property type="entry name" value="Thioredoxin-like_sf"/>
</dbReference>
<evidence type="ECO:0000259" key="1">
    <source>
        <dbReference type="PROSITE" id="PS50404"/>
    </source>
</evidence>
<feature type="domain" description="GST C-terminal" evidence="2">
    <location>
        <begin position="84"/>
        <end position="239"/>
    </location>
</feature>
<dbReference type="PANTHER" id="PTHR43968:SF6">
    <property type="entry name" value="GLUTATHIONE S-TRANSFERASE OMEGA"/>
    <property type="match status" value="1"/>
</dbReference>
<dbReference type="InterPro" id="IPR004045">
    <property type="entry name" value="Glutathione_S-Trfase_N"/>
</dbReference>
<evidence type="ECO:0000313" key="4">
    <source>
        <dbReference type="Proteomes" id="UP000481153"/>
    </source>
</evidence>
<dbReference type="InterPro" id="IPR040079">
    <property type="entry name" value="Glutathione_S-Trfase"/>
</dbReference>
<dbReference type="InterPro" id="IPR036282">
    <property type="entry name" value="Glutathione-S-Trfase_C_sf"/>
</dbReference>